<organism evidence="2 3">
    <name type="scientific">Serendipita indica (strain DSM 11827)</name>
    <name type="common">Root endophyte fungus</name>
    <name type="synonym">Piriformospora indica</name>
    <dbReference type="NCBI Taxonomy" id="1109443"/>
    <lineage>
        <taxon>Eukaryota</taxon>
        <taxon>Fungi</taxon>
        <taxon>Dikarya</taxon>
        <taxon>Basidiomycota</taxon>
        <taxon>Agaricomycotina</taxon>
        <taxon>Agaricomycetes</taxon>
        <taxon>Sebacinales</taxon>
        <taxon>Serendipitaceae</taxon>
        <taxon>Serendipita</taxon>
    </lineage>
</organism>
<dbReference type="InParanoid" id="G4TCV9"/>
<evidence type="ECO:0000313" key="2">
    <source>
        <dbReference type="EMBL" id="CCA69160.1"/>
    </source>
</evidence>
<keyword evidence="3" id="KW-1185">Reference proteome</keyword>
<dbReference type="Proteomes" id="UP000007148">
    <property type="component" value="Unassembled WGS sequence"/>
</dbReference>
<dbReference type="OrthoDB" id="2575758at2759"/>
<proteinExistence type="predicted"/>
<feature type="compositionally biased region" description="Basic residues" evidence="1">
    <location>
        <begin position="185"/>
        <end position="196"/>
    </location>
</feature>
<dbReference type="EMBL" id="CAFZ01000048">
    <property type="protein sequence ID" value="CCA69160.1"/>
    <property type="molecule type" value="Genomic_DNA"/>
</dbReference>
<feature type="compositionally biased region" description="Polar residues" evidence="1">
    <location>
        <begin position="126"/>
        <end position="136"/>
    </location>
</feature>
<feature type="region of interest" description="Disordered" evidence="1">
    <location>
        <begin position="115"/>
        <end position="199"/>
    </location>
</feature>
<feature type="region of interest" description="Disordered" evidence="1">
    <location>
        <begin position="204"/>
        <end position="223"/>
    </location>
</feature>
<protein>
    <submittedName>
        <fullName evidence="2">Uncharacterized protein</fullName>
    </submittedName>
</protein>
<comment type="caution">
    <text evidence="2">The sequence shown here is derived from an EMBL/GenBank/DDBJ whole genome shotgun (WGS) entry which is preliminary data.</text>
</comment>
<feature type="compositionally biased region" description="Polar residues" evidence="1">
    <location>
        <begin position="14"/>
        <end position="25"/>
    </location>
</feature>
<evidence type="ECO:0000313" key="3">
    <source>
        <dbReference type="Proteomes" id="UP000007148"/>
    </source>
</evidence>
<feature type="compositionally biased region" description="Polar residues" evidence="1">
    <location>
        <begin position="61"/>
        <end position="79"/>
    </location>
</feature>
<evidence type="ECO:0000256" key="1">
    <source>
        <dbReference type="SAM" id="MobiDB-lite"/>
    </source>
</evidence>
<sequence length="270" mass="29978">MSKSQPMPSRPHSAASSTRSGTPSTKGRFFRPVPYSTTLALQQLMDGGSNMSHATRPTPMQRGSTSASRSRYVTPSSASTRRDQVQSEIGKGHNLPVVDEQGQVWLDWEEKQEFEALMSDQDETETSWVDFQQQQGRESDEESAERAHDPPPRQILEAFSFQEQLPSARLRGEQDDEIPPDQRTIRPKGKARIRRVKTSESLRAGSAPLVIPPVPSAHHTNKADPTAVQEFVAASFQPPTFNPDDEGTSRLAKRGSISIKGFARKLMGRK</sequence>
<accession>G4TCV9</accession>
<reference evidence="2 3" key="1">
    <citation type="journal article" date="2011" name="PLoS Pathog.">
        <title>Endophytic Life Strategies Decoded by Genome and Transcriptome Analyses of the Mutualistic Root Symbiont Piriformospora indica.</title>
        <authorList>
            <person name="Zuccaro A."/>
            <person name="Lahrmann U."/>
            <person name="Guldener U."/>
            <person name="Langen G."/>
            <person name="Pfiffi S."/>
            <person name="Biedenkopf D."/>
            <person name="Wong P."/>
            <person name="Samans B."/>
            <person name="Grimm C."/>
            <person name="Basiewicz M."/>
            <person name="Murat C."/>
            <person name="Martin F."/>
            <person name="Kogel K.H."/>
        </authorList>
    </citation>
    <scope>NUCLEOTIDE SEQUENCE [LARGE SCALE GENOMIC DNA]</scope>
    <source>
        <strain evidence="2 3">DSM 11827</strain>
    </source>
</reference>
<dbReference type="AlphaFoldDB" id="G4TCV9"/>
<name>G4TCV9_SERID</name>
<feature type="region of interest" description="Disordered" evidence="1">
    <location>
        <begin position="1"/>
        <end position="99"/>
    </location>
</feature>
<dbReference type="HOGENOM" id="CLU_1031026_0_0_1"/>
<gene>
    <name evidence="2" type="ORF">PIIN_03060</name>
</gene>